<organism evidence="2 3">
    <name type="scientific">Acanthamoeba castellanii (strain ATCC 30010 / Neff)</name>
    <dbReference type="NCBI Taxonomy" id="1257118"/>
    <lineage>
        <taxon>Eukaryota</taxon>
        <taxon>Amoebozoa</taxon>
        <taxon>Discosea</taxon>
        <taxon>Longamoebia</taxon>
        <taxon>Centramoebida</taxon>
        <taxon>Acanthamoebidae</taxon>
        <taxon>Acanthamoeba</taxon>
    </lineage>
</organism>
<dbReference type="GeneID" id="14919811"/>
<proteinExistence type="predicted"/>
<dbReference type="Proteomes" id="UP000011083">
    <property type="component" value="Unassembled WGS sequence"/>
</dbReference>
<evidence type="ECO:0000313" key="2">
    <source>
        <dbReference type="EMBL" id="ELR19041.1"/>
    </source>
</evidence>
<dbReference type="RefSeq" id="XP_004341105.1">
    <property type="nucleotide sequence ID" value="XM_004341057.1"/>
</dbReference>
<accession>L8H3P0</accession>
<dbReference type="EMBL" id="KB007939">
    <property type="protein sequence ID" value="ELR19041.1"/>
    <property type="molecule type" value="Genomic_DNA"/>
</dbReference>
<evidence type="ECO:0000313" key="3">
    <source>
        <dbReference type="Proteomes" id="UP000011083"/>
    </source>
</evidence>
<dbReference type="Gene3D" id="3.30.1370.240">
    <property type="match status" value="1"/>
</dbReference>
<dbReference type="InterPro" id="IPR045864">
    <property type="entry name" value="aa-tRNA-synth_II/BPL/LPL"/>
</dbReference>
<keyword evidence="3" id="KW-1185">Reference proteome</keyword>
<dbReference type="VEuPathDB" id="AmoebaDB:ACA1_235890"/>
<name>L8H3P0_ACACF</name>
<gene>
    <name evidence="2" type="ORF">ACA1_235890</name>
</gene>
<dbReference type="AlphaFoldDB" id="L8H3P0"/>
<feature type="region of interest" description="Disordered" evidence="1">
    <location>
        <begin position="405"/>
        <end position="426"/>
    </location>
</feature>
<reference evidence="2 3" key="1">
    <citation type="journal article" date="2013" name="Genome Biol.">
        <title>Genome of Acanthamoeba castellanii highlights extensive lateral gene transfer and early evolution of tyrosine kinase signaling.</title>
        <authorList>
            <person name="Clarke M."/>
            <person name="Lohan A.J."/>
            <person name="Liu B."/>
            <person name="Lagkouvardos I."/>
            <person name="Roy S."/>
            <person name="Zafar N."/>
            <person name="Bertelli C."/>
            <person name="Schilde C."/>
            <person name="Kianianmomeni A."/>
            <person name="Burglin T.R."/>
            <person name="Frech C."/>
            <person name="Turcotte B."/>
            <person name="Kopec K.O."/>
            <person name="Synnott J.M."/>
            <person name="Choo C."/>
            <person name="Paponov I."/>
            <person name="Finkler A."/>
            <person name="Soon Heng Tan C."/>
            <person name="Hutchins A.P."/>
            <person name="Weinmeier T."/>
            <person name="Rattei T."/>
            <person name="Chu J.S."/>
            <person name="Gimenez G."/>
            <person name="Irimia M."/>
            <person name="Rigden D.J."/>
            <person name="Fitzpatrick D.A."/>
            <person name="Lorenzo-Morales J."/>
            <person name="Bateman A."/>
            <person name="Chiu C.H."/>
            <person name="Tang P."/>
            <person name="Hegemann P."/>
            <person name="Fromm H."/>
            <person name="Raoult D."/>
            <person name="Greub G."/>
            <person name="Miranda-Saavedra D."/>
            <person name="Chen N."/>
            <person name="Nash P."/>
            <person name="Ginger M.L."/>
            <person name="Horn M."/>
            <person name="Schaap P."/>
            <person name="Caler L."/>
            <person name="Loftus B."/>
        </authorList>
    </citation>
    <scope>NUCLEOTIDE SEQUENCE [LARGE SCALE GENOMIC DNA]</scope>
    <source>
        <strain evidence="2 3">Neff</strain>
    </source>
</reference>
<sequence length="567" mass="61545">MQVIEDSAALFRRCGVSIGFRTLAEEVLSPLQKSGQIRSENLHANRYTLAGSPASAAAAAAATDGGAGKAQSKAKAKAKGNKKDAAAVDEAAWRRALEECLALGSPEARIWRMVGGGCDQPTPLTVEEVGMRTVEPIFKGAMMEAKKNGWVEVTKDKATGQVTVQVTAKHQQHITDRVQDILRFVSEAGVNDGGEDAVVKAFSKEEVAALKKRRFIEQTSFTFHRISRGPRFTPEWASQADDLTAQHIASGSWADVELKRYDFDRQVRPAVVAGGFHPMYRLQALARAAMLEMGYAPPILTLVGAELNFRDRFEELPRGTGYVESVASASLGREEFYAEEEREATLGVKQAAVIIAEDGTGDDALILRNSHYSLLARVLSSMRPGGVDGSLKLFVVERAFVRQAKTKRKDRTARADPSSPRQTQRRVLRRKAQQAEQLRLSGFVVVADGEPTLPDLLGTLHTVCAKLGLESDRYRVRPCPIEGSSCGAKLLFEGALKTGQPALHLGRAGLLHPLIVARLLVPREPQAPSPSPTTLSGVMWWEFSLEALGEALGHSASSSVFEWLGAT</sequence>
<dbReference type="SUPFAM" id="SSF55681">
    <property type="entry name" value="Class II aaRS and biotin synthetases"/>
    <property type="match status" value="1"/>
</dbReference>
<evidence type="ECO:0000256" key="1">
    <source>
        <dbReference type="SAM" id="MobiDB-lite"/>
    </source>
</evidence>
<dbReference type="KEGG" id="acan:ACA1_235890"/>
<protein>
    <submittedName>
        <fullName evidence="2">Uncharacterized protein</fullName>
    </submittedName>
</protein>
<dbReference type="STRING" id="1257118.L8H3P0"/>